<dbReference type="Proteomes" id="UP001227126">
    <property type="component" value="Unassembled WGS sequence"/>
</dbReference>
<protein>
    <submittedName>
        <fullName evidence="4">DUF4384 domain-containing protein</fullName>
    </submittedName>
</protein>
<feature type="domain" description="DUF4384" evidence="3">
    <location>
        <begin position="341"/>
        <end position="420"/>
    </location>
</feature>
<feature type="region of interest" description="Disordered" evidence="1">
    <location>
        <begin position="156"/>
        <end position="184"/>
    </location>
</feature>
<dbReference type="InterPro" id="IPR025493">
    <property type="entry name" value="DUF4384"/>
</dbReference>
<dbReference type="RefSeq" id="WP_284486757.1">
    <property type="nucleotide sequence ID" value="NZ_JASNJE010000025.1"/>
</dbReference>
<evidence type="ECO:0000313" key="5">
    <source>
        <dbReference type="Proteomes" id="UP001227126"/>
    </source>
</evidence>
<proteinExistence type="predicted"/>
<sequence length="469" mass="49505">MTGRTAIWIAGLGASVTLHVAAIGALPVLLKPDPITQQQPPRSELDVQAYQLDRSQARRHQPDAEAAARVDAETTAAASSGIPATRAEPAAIAPVPTALTKPVNPDVAKAARPQTALQRPLGLDPMNVGASDRAGERLTLAQPEIRPARVAVADAATVEQTTPETSRTEAAPPPGQTVSLSDPDLTPAVSLEQDAVSLTAALAFSGEGSDQIDPKSLAAFQSFTRPEDSGLQGDTLRDGVGALLSQVPCSRLQVSFDPDSATLQVNGHVPDADLRGPVLAALQTQMGTDIALSDSIRILPRPQCGALAGISNVGLAQSTDQNTNPLVIGADAQARVLTFVKDDRLFFDLTAPDYDAYVYVDYFDAGGNVLHLVPNEQSSISLVPAETPFRVGARDENDTGLQIFVGPPYGQEIVVAFAASSLLYDETRPLVEPAADYLAWLKDRVARARRSDPGFKGEWVYFLVVTTAT</sequence>
<dbReference type="EMBL" id="JASNJE010000025">
    <property type="protein sequence ID" value="MDK3074826.1"/>
    <property type="molecule type" value="Genomic_DNA"/>
</dbReference>
<gene>
    <name evidence="4" type="ORF">QO034_17195</name>
</gene>
<keyword evidence="2" id="KW-0472">Membrane</keyword>
<evidence type="ECO:0000256" key="1">
    <source>
        <dbReference type="SAM" id="MobiDB-lite"/>
    </source>
</evidence>
<evidence type="ECO:0000256" key="2">
    <source>
        <dbReference type="SAM" id="Phobius"/>
    </source>
</evidence>
<comment type="caution">
    <text evidence="4">The sequence shown here is derived from an EMBL/GenBank/DDBJ whole genome shotgun (WGS) entry which is preliminary data.</text>
</comment>
<name>A0ABT7FI88_9RHOB</name>
<keyword evidence="5" id="KW-1185">Reference proteome</keyword>
<evidence type="ECO:0000313" key="4">
    <source>
        <dbReference type="EMBL" id="MDK3074826.1"/>
    </source>
</evidence>
<evidence type="ECO:0000259" key="3">
    <source>
        <dbReference type="Pfam" id="PF14326"/>
    </source>
</evidence>
<accession>A0ABT7FI88</accession>
<reference evidence="4 5" key="1">
    <citation type="submission" date="2023-05" db="EMBL/GenBank/DDBJ databases">
        <title>Sedimentitalea sp. nov. JM2-8.</title>
        <authorList>
            <person name="Huang J."/>
        </authorList>
    </citation>
    <scope>NUCLEOTIDE SEQUENCE [LARGE SCALE GENOMIC DNA]</scope>
    <source>
        <strain evidence="4 5">JM2-8</strain>
    </source>
</reference>
<organism evidence="4 5">
    <name type="scientific">Sedimentitalea xiamensis</name>
    <dbReference type="NCBI Taxonomy" id="3050037"/>
    <lineage>
        <taxon>Bacteria</taxon>
        <taxon>Pseudomonadati</taxon>
        <taxon>Pseudomonadota</taxon>
        <taxon>Alphaproteobacteria</taxon>
        <taxon>Rhodobacterales</taxon>
        <taxon>Paracoccaceae</taxon>
        <taxon>Sedimentitalea</taxon>
    </lineage>
</organism>
<dbReference type="Pfam" id="PF14326">
    <property type="entry name" value="DUF4384"/>
    <property type="match status" value="1"/>
</dbReference>
<keyword evidence="2" id="KW-1133">Transmembrane helix</keyword>
<feature type="transmembrane region" description="Helical" evidence="2">
    <location>
        <begin position="7"/>
        <end position="30"/>
    </location>
</feature>
<keyword evidence="2" id="KW-0812">Transmembrane</keyword>